<name>A0A7I4FWK3_PHYPA</name>
<accession>A0A7I4FWK3</accession>
<dbReference type="AlphaFoldDB" id="A0A7I4FWK3"/>
<keyword evidence="3" id="KW-1185">Reference proteome</keyword>
<dbReference type="Proteomes" id="UP000006727">
    <property type="component" value="Chromosome 9"/>
</dbReference>
<protein>
    <submittedName>
        <fullName evidence="2">Uncharacterized protein</fullName>
    </submittedName>
</protein>
<sequence length="217" mass="25039">MCQKVRYWCVRVTMSYYMHRVVDSMNVNPTRYSVCEKTQMQRRAILSLNWKWDQRLINEVECSQRAFELILALKVSTFMLRRRFLIQHNLFLVVAVLNLFLGFRIEAFCAEPTATSLTCVPFTVSPRQLRGQMTASRSSAIPDSFIIDAKPCTERQITRQSSFEVEQNPGKSVGHGHYLECSRTLYSPLYAILLFCFTCTCNTSLVPDSTRPYCGSL</sequence>
<proteinExistence type="predicted"/>
<feature type="transmembrane region" description="Helical" evidence="1">
    <location>
        <begin position="84"/>
        <end position="103"/>
    </location>
</feature>
<dbReference type="Gramene" id="Pp3c9_9100V3.3">
    <property type="protein sequence ID" value="Pp3c9_9100V3.3"/>
    <property type="gene ID" value="Pp3c9_9100"/>
</dbReference>
<evidence type="ECO:0000256" key="1">
    <source>
        <dbReference type="SAM" id="Phobius"/>
    </source>
</evidence>
<organism evidence="2 3">
    <name type="scientific">Physcomitrium patens</name>
    <name type="common">Spreading-leaved earth moss</name>
    <name type="synonym">Physcomitrella patens</name>
    <dbReference type="NCBI Taxonomy" id="3218"/>
    <lineage>
        <taxon>Eukaryota</taxon>
        <taxon>Viridiplantae</taxon>
        <taxon>Streptophyta</taxon>
        <taxon>Embryophyta</taxon>
        <taxon>Bryophyta</taxon>
        <taxon>Bryophytina</taxon>
        <taxon>Bryopsida</taxon>
        <taxon>Funariidae</taxon>
        <taxon>Funariales</taxon>
        <taxon>Funariaceae</taxon>
        <taxon>Physcomitrium</taxon>
    </lineage>
</organism>
<dbReference type="EMBL" id="ABEU02000009">
    <property type="status" value="NOT_ANNOTATED_CDS"/>
    <property type="molecule type" value="Genomic_DNA"/>
</dbReference>
<keyword evidence="1" id="KW-1133">Transmembrane helix</keyword>
<evidence type="ECO:0000313" key="2">
    <source>
        <dbReference type="EnsemblPlants" id="Pp3c9_9100V3.3"/>
    </source>
</evidence>
<keyword evidence="1" id="KW-0472">Membrane</keyword>
<reference evidence="2 3" key="2">
    <citation type="journal article" date="2018" name="Plant J.">
        <title>The Physcomitrella patens chromosome-scale assembly reveals moss genome structure and evolution.</title>
        <authorList>
            <person name="Lang D."/>
            <person name="Ullrich K.K."/>
            <person name="Murat F."/>
            <person name="Fuchs J."/>
            <person name="Jenkins J."/>
            <person name="Haas F.B."/>
            <person name="Piednoel M."/>
            <person name="Gundlach H."/>
            <person name="Van Bel M."/>
            <person name="Meyberg R."/>
            <person name="Vives C."/>
            <person name="Morata J."/>
            <person name="Symeonidi A."/>
            <person name="Hiss M."/>
            <person name="Muchero W."/>
            <person name="Kamisugi Y."/>
            <person name="Saleh O."/>
            <person name="Blanc G."/>
            <person name="Decker E.L."/>
            <person name="van Gessel N."/>
            <person name="Grimwood J."/>
            <person name="Hayes R.D."/>
            <person name="Graham S.W."/>
            <person name="Gunter L.E."/>
            <person name="McDaniel S.F."/>
            <person name="Hoernstein S.N.W."/>
            <person name="Larsson A."/>
            <person name="Li F.W."/>
            <person name="Perroud P.F."/>
            <person name="Phillips J."/>
            <person name="Ranjan P."/>
            <person name="Rokshar D.S."/>
            <person name="Rothfels C.J."/>
            <person name="Schneider L."/>
            <person name="Shu S."/>
            <person name="Stevenson D.W."/>
            <person name="Thummler F."/>
            <person name="Tillich M."/>
            <person name="Villarreal Aguilar J.C."/>
            <person name="Widiez T."/>
            <person name="Wong G.K."/>
            <person name="Wymore A."/>
            <person name="Zhang Y."/>
            <person name="Zimmer A.D."/>
            <person name="Quatrano R.S."/>
            <person name="Mayer K.F.X."/>
            <person name="Goodstein D."/>
            <person name="Casacuberta J.M."/>
            <person name="Vandepoele K."/>
            <person name="Reski R."/>
            <person name="Cuming A.C."/>
            <person name="Tuskan G.A."/>
            <person name="Maumus F."/>
            <person name="Salse J."/>
            <person name="Schmutz J."/>
            <person name="Rensing S.A."/>
        </authorList>
    </citation>
    <scope>NUCLEOTIDE SEQUENCE [LARGE SCALE GENOMIC DNA]</scope>
    <source>
        <strain evidence="2 3">cv. Gransden 2004</strain>
    </source>
</reference>
<evidence type="ECO:0000313" key="3">
    <source>
        <dbReference type="Proteomes" id="UP000006727"/>
    </source>
</evidence>
<dbReference type="EnsemblPlants" id="Pp3c9_9100V3.3">
    <property type="protein sequence ID" value="Pp3c9_9100V3.3"/>
    <property type="gene ID" value="Pp3c9_9100"/>
</dbReference>
<gene>
    <name evidence="2" type="primary">LOC112286822</name>
</gene>
<keyword evidence="1" id="KW-0812">Transmembrane</keyword>
<reference evidence="2" key="3">
    <citation type="submission" date="2020-12" db="UniProtKB">
        <authorList>
            <consortium name="EnsemblPlants"/>
        </authorList>
    </citation>
    <scope>IDENTIFICATION</scope>
</reference>
<reference evidence="2 3" key="1">
    <citation type="journal article" date="2008" name="Science">
        <title>The Physcomitrella genome reveals evolutionary insights into the conquest of land by plants.</title>
        <authorList>
            <person name="Rensing S."/>
            <person name="Lang D."/>
            <person name="Zimmer A."/>
            <person name="Terry A."/>
            <person name="Salamov A."/>
            <person name="Shapiro H."/>
            <person name="Nishiyama T."/>
            <person name="Perroud P.-F."/>
            <person name="Lindquist E."/>
            <person name="Kamisugi Y."/>
            <person name="Tanahashi T."/>
            <person name="Sakakibara K."/>
            <person name="Fujita T."/>
            <person name="Oishi K."/>
            <person name="Shin-I T."/>
            <person name="Kuroki Y."/>
            <person name="Toyoda A."/>
            <person name="Suzuki Y."/>
            <person name="Hashimoto A."/>
            <person name="Yamaguchi K."/>
            <person name="Sugano A."/>
            <person name="Kohara Y."/>
            <person name="Fujiyama A."/>
            <person name="Anterola A."/>
            <person name="Aoki S."/>
            <person name="Ashton N."/>
            <person name="Barbazuk W.B."/>
            <person name="Barker E."/>
            <person name="Bennetzen J."/>
            <person name="Bezanilla M."/>
            <person name="Blankenship R."/>
            <person name="Cho S.H."/>
            <person name="Dutcher S."/>
            <person name="Estelle M."/>
            <person name="Fawcett J.A."/>
            <person name="Gundlach H."/>
            <person name="Hanada K."/>
            <person name="Heyl A."/>
            <person name="Hicks K.A."/>
            <person name="Hugh J."/>
            <person name="Lohr M."/>
            <person name="Mayer K."/>
            <person name="Melkozernov A."/>
            <person name="Murata T."/>
            <person name="Nelson D."/>
            <person name="Pils B."/>
            <person name="Prigge M."/>
            <person name="Reiss B."/>
            <person name="Renner T."/>
            <person name="Rombauts S."/>
            <person name="Rushton P."/>
            <person name="Sanderfoot A."/>
            <person name="Schween G."/>
            <person name="Shiu S.-H."/>
            <person name="Stueber K."/>
            <person name="Theodoulou F.L."/>
            <person name="Tu H."/>
            <person name="Van de Peer Y."/>
            <person name="Verrier P.J."/>
            <person name="Waters E."/>
            <person name="Wood A."/>
            <person name="Yang L."/>
            <person name="Cove D."/>
            <person name="Cuming A."/>
            <person name="Hasebe M."/>
            <person name="Lucas S."/>
            <person name="Mishler D.B."/>
            <person name="Reski R."/>
            <person name="Grigoriev I."/>
            <person name="Quatrano R.S."/>
            <person name="Boore J.L."/>
        </authorList>
    </citation>
    <scope>NUCLEOTIDE SEQUENCE [LARGE SCALE GENOMIC DNA]</scope>
    <source>
        <strain evidence="2 3">cv. Gransden 2004</strain>
    </source>
</reference>